<dbReference type="Pfam" id="PF25963">
    <property type="entry name" value="Beta-barrel_AAEA"/>
    <property type="match status" value="1"/>
</dbReference>
<evidence type="ECO:0000256" key="2">
    <source>
        <dbReference type="SAM" id="Coils"/>
    </source>
</evidence>
<keyword evidence="3" id="KW-1133">Transmembrane helix</keyword>
<dbReference type="KEGG" id="asim:FE240_13010"/>
<comment type="similarity">
    <text evidence="1">Belongs to the membrane fusion protein (MFP) (TC 8.A.1) family.</text>
</comment>
<feature type="domain" description="p-hydroxybenzoic acid efflux pump subunit AaeA-like beta-barrel" evidence="5">
    <location>
        <begin position="235"/>
        <end position="326"/>
    </location>
</feature>
<sequence length="352" mass="38361">MTPDQQFARWVKGVAIAFGLIFVYFLLADLKMPLTPQAMATRGVVKVAPQVSGRLTAVYVHNNQSVHKGTLLFELDPAPFKLAVEQAELKLEQALQENAELDARISAAHADVNAATTRRELAEREAHRITALFARNLVSQQARDEASSALRTAQANLQASQATLAQLKVSRGAQGETNLRIRQAHNALEQARLNLAYSQVRAEQDGIVTNLQLENGAFATAGSPLLALVADQVEIIADFREKALRHVNPGYQALIAFDGEPGTLYPAKVVSLDAGVSAGQFDANGKLATPTESDRWVRDAQRLRLHLRLDQPAQGMLPAGARATVQLLPDNPLLGLLARTQIHLLSLLHYIY</sequence>
<reference evidence="6 7" key="1">
    <citation type="submission" date="2019-05" db="EMBL/GenBank/DDBJ databases">
        <title>OXA-830, a novel chromosomally encoded expanded-spectrum class D beta-lactamase in Aeromonas simiae.</title>
        <authorList>
            <person name="Zhou W."/>
            <person name="Chen Q."/>
        </authorList>
    </citation>
    <scope>NUCLEOTIDE SEQUENCE [LARGE SCALE GENOMIC DNA]</scope>
    <source>
        <strain evidence="6 7">A6</strain>
    </source>
</reference>
<protein>
    <submittedName>
        <fullName evidence="6">HlyD family secretion protein</fullName>
    </submittedName>
</protein>
<keyword evidence="2" id="KW-0175">Coiled coil</keyword>
<dbReference type="InterPro" id="IPR058625">
    <property type="entry name" value="MdtA-like_BSH"/>
</dbReference>
<dbReference type="Gene3D" id="2.40.50.100">
    <property type="match status" value="1"/>
</dbReference>
<keyword evidence="3" id="KW-0472">Membrane</keyword>
<dbReference type="RefSeq" id="WP_193001499.1">
    <property type="nucleotide sequence ID" value="NZ_CP040449.1"/>
</dbReference>
<organism evidence="6 7">
    <name type="scientific">Aeromonas simiae</name>
    <dbReference type="NCBI Taxonomy" id="218936"/>
    <lineage>
        <taxon>Bacteria</taxon>
        <taxon>Pseudomonadati</taxon>
        <taxon>Pseudomonadota</taxon>
        <taxon>Gammaproteobacteria</taxon>
        <taxon>Aeromonadales</taxon>
        <taxon>Aeromonadaceae</taxon>
        <taxon>Aeromonas</taxon>
    </lineage>
</organism>
<dbReference type="Pfam" id="PF25917">
    <property type="entry name" value="BSH_RND"/>
    <property type="match status" value="1"/>
</dbReference>
<evidence type="ECO:0000259" key="4">
    <source>
        <dbReference type="Pfam" id="PF25917"/>
    </source>
</evidence>
<dbReference type="InterPro" id="IPR050393">
    <property type="entry name" value="MFP_Efflux_Pump"/>
</dbReference>
<evidence type="ECO:0000313" key="7">
    <source>
        <dbReference type="Proteomes" id="UP000594034"/>
    </source>
</evidence>
<evidence type="ECO:0000313" key="6">
    <source>
        <dbReference type="EMBL" id="QFI55525.1"/>
    </source>
</evidence>
<feature type="coiled-coil region" evidence="2">
    <location>
        <begin position="84"/>
        <end position="111"/>
    </location>
</feature>
<dbReference type="EMBL" id="CP040449">
    <property type="protein sequence ID" value="QFI55525.1"/>
    <property type="molecule type" value="Genomic_DNA"/>
</dbReference>
<proteinExistence type="inferred from homology"/>
<dbReference type="Gene3D" id="1.10.287.470">
    <property type="entry name" value="Helix hairpin bin"/>
    <property type="match status" value="1"/>
</dbReference>
<evidence type="ECO:0000256" key="3">
    <source>
        <dbReference type="SAM" id="Phobius"/>
    </source>
</evidence>
<dbReference type="PANTHER" id="PTHR30367">
    <property type="entry name" value="P-HYDROXYBENZOIC ACID EFFLUX PUMP SUBUNIT AAEA-RELATED"/>
    <property type="match status" value="1"/>
</dbReference>
<evidence type="ECO:0000256" key="1">
    <source>
        <dbReference type="ARBA" id="ARBA00009477"/>
    </source>
</evidence>
<dbReference type="Gene3D" id="2.40.30.170">
    <property type="match status" value="1"/>
</dbReference>
<evidence type="ECO:0000259" key="5">
    <source>
        <dbReference type="Pfam" id="PF25963"/>
    </source>
</evidence>
<gene>
    <name evidence="6" type="ORF">FE240_13010</name>
</gene>
<keyword evidence="7" id="KW-1185">Reference proteome</keyword>
<dbReference type="PANTHER" id="PTHR30367:SF6">
    <property type="entry name" value="SECRETION PROTEIN-RELATED"/>
    <property type="match status" value="1"/>
</dbReference>
<feature type="domain" description="Multidrug resistance protein MdtA-like barrel-sandwich hybrid" evidence="4">
    <location>
        <begin position="44"/>
        <end position="229"/>
    </location>
</feature>
<dbReference type="AlphaFoldDB" id="A0A5J6X1I7"/>
<dbReference type="SUPFAM" id="SSF111369">
    <property type="entry name" value="HlyD-like secretion proteins"/>
    <property type="match status" value="2"/>
</dbReference>
<dbReference type="InterPro" id="IPR058634">
    <property type="entry name" value="AaeA-lik-b-barrel"/>
</dbReference>
<dbReference type="Proteomes" id="UP000594034">
    <property type="component" value="Chromosome"/>
</dbReference>
<name>A0A5J6X1I7_9GAMM</name>
<keyword evidence="3" id="KW-0812">Transmembrane</keyword>
<feature type="transmembrane region" description="Helical" evidence="3">
    <location>
        <begin position="7"/>
        <end position="27"/>
    </location>
</feature>
<accession>A0A5J6X1I7</accession>